<gene>
    <name evidence="1" type="ORF">GCM10009425_39950</name>
</gene>
<dbReference type="Proteomes" id="UP000616499">
    <property type="component" value="Unassembled WGS sequence"/>
</dbReference>
<reference evidence="2" key="1">
    <citation type="journal article" date="2019" name="Int. J. Syst. Evol. Microbiol.">
        <title>The Global Catalogue of Microorganisms (GCM) 10K type strain sequencing project: providing services to taxonomists for standard genome sequencing and annotation.</title>
        <authorList>
            <consortium name="The Broad Institute Genomics Platform"/>
            <consortium name="The Broad Institute Genome Sequencing Center for Infectious Disease"/>
            <person name="Wu L."/>
            <person name="Ma J."/>
        </authorList>
    </citation>
    <scope>NUCLEOTIDE SEQUENCE [LARGE SCALE GENOMIC DNA]</scope>
    <source>
        <strain evidence="2">JCM 13501</strain>
    </source>
</reference>
<keyword evidence="2" id="KW-1185">Reference proteome</keyword>
<protein>
    <submittedName>
        <fullName evidence="1">Uncharacterized protein</fullName>
    </submittedName>
</protein>
<evidence type="ECO:0000313" key="1">
    <source>
        <dbReference type="EMBL" id="GGM25125.1"/>
    </source>
</evidence>
<proteinExistence type="predicted"/>
<accession>A0ABQ2H2N7</accession>
<evidence type="ECO:0000313" key="2">
    <source>
        <dbReference type="Proteomes" id="UP000616499"/>
    </source>
</evidence>
<dbReference type="EMBL" id="BMNW01000011">
    <property type="protein sequence ID" value="GGM25125.1"/>
    <property type="molecule type" value="Genomic_DNA"/>
</dbReference>
<dbReference type="RefSeq" id="WP_188867898.1">
    <property type="nucleotide sequence ID" value="NZ_BMNW01000011.1"/>
</dbReference>
<organism evidence="1 2">
    <name type="scientific">Pseudomonas asuensis</name>
    <dbReference type="NCBI Taxonomy" id="1825787"/>
    <lineage>
        <taxon>Bacteria</taxon>
        <taxon>Pseudomonadati</taxon>
        <taxon>Pseudomonadota</taxon>
        <taxon>Gammaproteobacteria</taxon>
        <taxon>Pseudomonadales</taxon>
        <taxon>Pseudomonadaceae</taxon>
        <taxon>Pseudomonas</taxon>
    </lineage>
</organism>
<sequence length="120" mass="13889">MKTPPINSPPCAGLVGRNRRVAYRIEQDNQMGMYDDVSFSYRMPNGRDGYNFQTKDLECRLDEYEVTPSGRLVRIVSDDEIERPLGDLNHHGWLDIRDAFDYYRLDFVNGSLRAITGKLI</sequence>
<name>A0ABQ2H2N7_9PSED</name>
<comment type="caution">
    <text evidence="1">The sequence shown here is derived from an EMBL/GenBank/DDBJ whole genome shotgun (WGS) entry which is preliminary data.</text>
</comment>